<dbReference type="Gene3D" id="2.60.120.380">
    <property type="match status" value="1"/>
</dbReference>
<evidence type="ECO:0000313" key="2">
    <source>
        <dbReference type="EMBL" id="GAA4319570.1"/>
    </source>
</evidence>
<keyword evidence="3" id="KW-1185">Reference proteome</keyword>
<sequence length="362" mass="38360">MKTVLPLLLGAALVSCGPARSVFKKDTPREAYERRLDKADIDETPEGRAWRAAGASALAAPVGITLPYRHSGRFGTDKPRALGLRFTAKQGQSLRIAISERDATTLPLYAEVFREDGGTTALQLSAEPGAESLRFDVEHSGTYILRLQPALRQGGTYSLSVGTGPTLGFPVAGPKAKAGSFWGADRDGGARRHEGVDIFAPKGTPAVAGAAGTVTSVSESPLGGKYVFLRPDGKNYNLYYAHLDEQLVRPGQRVAAGETIGLVGNTGNARTTPAHLHFGIYTYEGAVDPYPFIDKTERQAPALAKRSLPLALKLRKTQRTESGTTVPAQSVLPALALTDKGYLAELPGGGITLLPFATVQPV</sequence>
<dbReference type="EMBL" id="BAABGY010000001">
    <property type="protein sequence ID" value="GAA4319570.1"/>
    <property type="molecule type" value="Genomic_DNA"/>
</dbReference>
<dbReference type="Gene3D" id="2.70.70.10">
    <property type="entry name" value="Glucose Permease (Domain IIA)"/>
    <property type="match status" value="1"/>
</dbReference>
<feature type="domain" description="M23ase beta-sheet core" evidence="1">
    <location>
        <begin position="192"/>
        <end position="289"/>
    </location>
</feature>
<evidence type="ECO:0000259" key="1">
    <source>
        <dbReference type="Pfam" id="PF01551"/>
    </source>
</evidence>
<name>A0ABP8G9A1_9BACT</name>
<proteinExistence type="predicted"/>
<dbReference type="InterPro" id="IPR016047">
    <property type="entry name" value="M23ase_b-sheet_dom"/>
</dbReference>
<dbReference type="CDD" id="cd12797">
    <property type="entry name" value="M23_peptidase"/>
    <property type="match status" value="1"/>
</dbReference>
<dbReference type="RefSeq" id="WP_345253005.1">
    <property type="nucleotide sequence ID" value="NZ_BAABGY010000001.1"/>
</dbReference>
<dbReference type="InterPro" id="IPR011055">
    <property type="entry name" value="Dup_hybrid_motif"/>
</dbReference>
<dbReference type="PANTHER" id="PTHR21666">
    <property type="entry name" value="PEPTIDASE-RELATED"/>
    <property type="match status" value="1"/>
</dbReference>
<dbReference type="SUPFAM" id="SSF51261">
    <property type="entry name" value="Duplicated hybrid motif"/>
    <property type="match status" value="1"/>
</dbReference>
<dbReference type="PROSITE" id="PS51257">
    <property type="entry name" value="PROKAR_LIPOPROTEIN"/>
    <property type="match status" value="1"/>
</dbReference>
<comment type="caution">
    <text evidence="2">The sequence shown here is derived from an EMBL/GenBank/DDBJ whole genome shotgun (WGS) entry which is preliminary data.</text>
</comment>
<organism evidence="2 3">
    <name type="scientific">Flaviaesturariibacter amylovorans</name>
    <dbReference type="NCBI Taxonomy" id="1084520"/>
    <lineage>
        <taxon>Bacteria</taxon>
        <taxon>Pseudomonadati</taxon>
        <taxon>Bacteroidota</taxon>
        <taxon>Chitinophagia</taxon>
        <taxon>Chitinophagales</taxon>
        <taxon>Chitinophagaceae</taxon>
        <taxon>Flaviaestuariibacter</taxon>
    </lineage>
</organism>
<dbReference type="Proteomes" id="UP001501725">
    <property type="component" value="Unassembled WGS sequence"/>
</dbReference>
<gene>
    <name evidence="2" type="ORF">GCM10023184_04360</name>
</gene>
<protein>
    <recommendedName>
        <fullName evidence="1">M23ase beta-sheet core domain-containing protein</fullName>
    </recommendedName>
</protein>
<dbReference type="PANTHER" id="PTHR21666:SF268">
    <property type="entry name" value="PEPTIDASE M23 DOMAIN-CONTAINING PROTEIN"/>
    <property type="match status" value="1"/>
</dbReference>
<dbReference type="InterPro" id="IPR050570">
    <property type="entry name" value="Cell_wall_metabolism_enzyme"/>
</dbReference>
<evidence type="ECO:0000313" key="3">
    <source>
        <dbReference type="Proteomes" id="UP001501725"/>
    </source>
</evidence>
<reference evidence="3" key="1">
    <citation type="journal article" date="2019" name="Int. J. Syst. Evol. Microbiol.">
        <title>The Global Catalogue of Microorganisms (GCM) 10K type strain sequencing project: providing services to taxonomists for standard genome sequencing and annotation.</title>
        <authorList>
            <consortium name="The Broad Institute Genomics Platform"/>
            <consortium name="The Broad Institute Genome Sequencing Center for Infectious Disease"/>
            <person name="Wu L."/>
            <person name="Ma J."/>
        </authorList>
    </citation>
    <scope>NUCLEOTIDE SEQUENCE [LARGE SCALE GENOMIC DNA]</scope>
    <source>
        <strain evidence="3">JCM 17919</strain>
    </source>
</reference>
<dbReference type="Pfam" id="PF01551">
    <property type="entry name" value="Peptidase_M23"/>
    <property type="match status" value="1"/>
</dbReference>
<accession>A0ABP8G9A1</accession>